<name>A0A1C7LZ37_GRIFR</name>
<dbReference type="Proteomes" id="UP000092993">
    <property type="component" value="Unassembled WGS sequence"/>
</dbReference>
<evidence type="ECO:0000313" key="2">
    <source>
        <dbReference type="Proteomes" id="UP000092993"/>
    </source>
</evidence>
<evidence type="ECO:0000313" key="1">
    <source>
        <dbReference type="EMBL" id="OBZ69427.1"/>
    </source>
</evidence>
<keyword evidence="2" id="KW-1185">Reference proteome</keyword>
<comment type="caution">
    <text evidence="1">The sequence shown here is derived from an EMBL/GenBank/DDBJ whole genome shotgun (WGS) entry which is preliminary data.</text>
</comment>
<accession>A0A1C7LZ37</accession>
<proteinExistence type="predicted"/>
<reference evidence="1 2" key="1">
    <citation type="submission" date="2016-03" db="EMBL/GenBank/DDBJ databases">
        <title>Whole genome sequencing of Grifola frondosa 9006-11.</title>
        <authorList>
            <person name="Min B."/>
            <person name="Park H."/>
            <person name="Kim J.-G."/>
            <person name="Cho H."/>
            <person name="Oh Y.-L."/>
            <person name="Kong W.-S."/>
            <person name="Choi I.-G."/>
        </authorList>
    </citation>
    <scope>NUCLEOTIDE SEQUENCE [LARGE SCALE GENOMIC DNA]</scope>
    <source>
        <strain evidence="1 2">9006-11</strain>
    </source>
</reference>
<gene>
    <name evidence="1" type="ORF">A0H81_10622</name>
</gene>
<protein>
    <submittedName>
        <fullName evidence="1">Uncharacterized protein</fullName>
    </submittedName>
</protein>
<dbReference type="EMBL" id="LUGG01000017">
    <property type="protein sequence ID" value="OBZ69427.1"/>
    <property type="molecule type" value="Genomic_DNA"/>
</dbReference>
<sequence>MIVQSGGQHGRHPTSTRDAHFALAQRAAALDIQLAPDRRPYPVWKLMPSAVGTTRICSIAADPSSPGVGAAGVSCE</sequence>
<organism evidence="1 2">
    <name type="scientific">Grifola frondosa</name>
    <name type="common">Maitake</name>
    <name type="synonym">Polyporus frondosus</name>
    <dbReference type="NCBI Taxonomy" id="5627"/>
    <lineage>
        <taxon>Eukaryota</taxon>
        <taxon>Fungi</taxon>
        <taxon>Dikarya</taxon>
        <taxon>Basidiomycota</taxon>
        <taxon>Agaricomycotina</taxon>
        <taxon>Agaricomycetes</taxon>
        <taxon>Polyporales</taxon>
        <taxon>Grifolaceae</taxon>
        <taxon>Grifola</taxon>
    </lineage>
</organism>
<dbReference type="AlphaFoldDB" id="A0A1C7LZ37"/>